<proteinExistence type="predicted"/>
<dbReference type="PANTHER" id="PTHR45870">
    <property type="entry name" value="TUBULIN MONOGLYCYLASE TTLL3"/>
    <property type="match status" value="1"/>
</dbReference>
<gene>
    <name evidence="7" type="ORF">GTHE00462_LOCUS32433</name>
</gene>
<dbReference type="InterPro" id="IPR004344">
    <property type="entry name" value="TTL/TTLL_fam"/>
</dbReference>
<dbReference type="SUPFAM" id="SSF56059">
    <property type="entry name" value="Glutathione synthetase ATP-binding domain-like"/>
    <property type="match status" value="1"/>
</dbReference>
<protein>
    <submittedName>
        <fullName evidence="7">Uncharacterized protein</fullName>
    </submittedName>
</protein>
<dbReference type="GO" id="GO:0070736">
    <property type="term" value="F:protein-glycine ligase activity, initiating"/>
    <property type="evidence" value="ECO:0007669"/>
    <property type="project" value="TreeGrafter"/>
</dbReference>
<feature type="region of interest" description="Disordered" evidence="6">
    <location>
        <begin position="738"/>
        <end position="763"/>
    </location>
</feature>
<dbReference type="AlphaFoldDB" id="A0A7S4PBS5"/>
<organism evidence="7">
    <name type="scientific">Guillardia theta</name>
    <name type="common">Cryptophyte</name>
    <name type="synonym">Cryptomonas phi</name>
    <dbReference type="NCBI Taxonomy" id="55529"/>
    <lineage>
        <taxon>Eukaryota</taxon>
        <taxon>Cryptophyceae</taxon>
        <taxon>Pyrenomonadales</taxon>
        <taxon>Geminigeraceae</taxon>
        <taxon>Guillardia</taxon>
    </lineage>
</organism>
<comment type="subcellular location">
    <subcellularLocation>
        <location evidence="1">Cytoplasm</location>
    </subcellularLocation>
</comment>
<evidence type="ECO:0000256" key="6">
    <source>
        <dbReference type="SAM" id="MobiDB-lite"/>
    </source>
</evidence>
<dbReference type="Gene3D" id="3.30.470.20">
    <property type="entry name" value="ATP-grasp fold, B domain"/>
    <property type="match status" value="1"/>
</dbReference>
<dbReference type="GO" id="GO:0005737">
    <property type="term" value="C:cytoplasm"/>
    <property type="evidence" value="ECO:0007669"/>
    <property type="project" value="UniProtKB-SubCell"/>
</dbReference>
<dbReference type="GO" id="GO:0005524">
    <property type="term" value="F:ATP binding"/>
    <property type="evidence" value="ECO:0007669"/>
    <property type="project" value="UniProtKB-KW"/>
</dbReference>
<name>A0A7S4PBS5_GUITH</name>
<keyword evidence="2" id="KW-0963">Cytoplasm</keyword>
<dbReference type="EMBL" id="HBKN01041505">
    <property type="protein sequence ID" value="CAE2329729.1"/>
    <property type="molecule type" value="Transcribed_RNA"/>
</dbReference>
<sequence length="763" mass="87109">MTRKKFVICGNFPGVRDALLDRGWSECTQKDEFGFDLKWTVKTSEIDFQRLNPHQIVNHFAKNRHVTTKVGLSKSLRALSWFEDVDSDSFFPRSYDLDDSEDVATFVEDFMNLAAQNLLSSFLAHADKLPRDARPSTQSPDFQKAVLALIACEDLVRAIDLEDIEEDEETAGRSRLSAQEWSEVLGEPCPVETVHFVVGGEIAETCESAVTTKASSLVALLQGTRHVESRSVKKFPSSHVQDYESLASRARTALSRISHHHPQSCMNVGENIWIVKPAGKSRGRGIELKRSLADILSFTTHCKGASSLNSQRWIVQKYVENPLLINNKKFDIRQWILVTDWNPLTVWFYDECYLRFALSDYNSETLTDRFSHLCNNCVQKEASDFEERRDESMWDLDAFKNWLTSTGQESVWQEKILPQLQSISIWAVMCAQDLLENRKGSSELFGYDFLIDRDFRVWLIEINSSPDMSPSTAVTEKLCYRCLYDTIRVMVDHKPQLRPSCCSLRRSRSACSEQEEDAQEYAPSSAAVQDDAHIVGDSREGACDTGQWRLIHRGESEIAMPRTIASKLYVEGTRVKIRRPGMKELFSKLGMDGTQRKSSIKITGSKKVYESRTEMLRDLNTAIPQLPPRFRFTEPGRQKTSSVKDVSNLIEVTPSLPVGATDISCKRLNKWNEERKAKLMDKKLKEEGEPDMLGAAPRTRLNRNDMQSFLSRMDRHASRRVDKLKDFDARVIEGLRKLSSSGAKDDEATKKRHVRLKRLRSMQ</sequence>
<dbReference type="PROSITE" id="PS51221">
    <property type="entry name" value="TTL"/>
    <property type="match status" value="1"/>
</dbReference>
<evidence type="ECO:0000256" key="2">
    <source>
        <dbReference type="ARBA" id="ARBA00022490"/>
    </source>
</evidence>
<evidence type="ECO:0000256" key="3">
    <source>
        <dbReference type="ARBA" id="ARBA00022598"/>
    </source>
</evidence>
<keyword evidence="5" id="KW-0067">ATP-binding</keyword>
<keyword evidence="3" id="KW-0436">Ligase</keyword>
<reference evidence="7" key="1">
    <citation type="submission" date="2021-01" db="EMBL/GenBank/DDBJ databases">
        <authorList>
            <person name="Corre E."/>
            <person name="Pelletier E."/>
            <person name="Niang G."/>
            <person name="Scheremetjew M."/>
            <person name="Finn R."/>
            <person name="Kale V."/>
            <person name="Holt S."/>
            <person name="Cochrane G."/>
            <person name="Meng A."/>
            <person name="Brown T."/>
            <person name="Cohen L."/>
        </authorList>
    </citation>
    <scope>NUCLEOTIDE SEQUENCE</scope>
    <source>
        <strain evidence="7">CCMP 2712</strain>
    </source>
</reference>
<dbReference type="PANTHER" id="PTHR45870:SF2">
    <property type="entry name" value="TUBULIN MONOGLYCYLASE TTLL3"/>
    <property type="match status" value="1"/>
</dbReference>
<evidence type="ECO:0000256" key="5">
    <source>
        <dbReference type="ARBA" id="ARBA00022840"/>
    </source>
</evidence>
<feature type="compositionally biased region" description="Basic residues" evidence="6">
    <location>
        <begin position="750"/>
        <end position="763"/>
    </location>
</feature>
<dbReference type="InterPro" id="IPR051437">
    <property type="entry name" value="TTLL_monoglycylase"/>
</dbReference>
<accession>A0A7S4PBS5</accession>
<dbReference type="GO" id="GO:0015630">
    <property type="term" value="C:microtubule cytoskeleton"/>
    <property type="evidence" value="ECO:0007669"/>
    <property type="project" value="TreeGrafter"/>
</dbReference>
<keyword evidence="4" id="KW-0547">Nucleotide-binding</keyword>
<evidence type="ECO:0000256" key="1">
    <source>
        <dbReference type="ARBA" id="ARBA00004496"/>
    </source>
</evidence>
<evidence type="ECO:0000313" key="7">
    <source>
        <dbReference type="EMBL" id="CAE2329729.1"/>
    </source>
</evidence>
<evidence type="ECO:0000256" key="4">
    <source>
        <dbReference type="ARBA" id="ARBA00022741"/>
    </source>
</evidence>
<dbReference type="Pfam" id="PF03133">
    <property type="entry name" value="TTL"/>
    <property type="match status" value="1"/>
</dbReference>